<evidence type="ECO:0000259" key="1">
    <source>
        <dbReference type="PROSITE" id="PS50213"/>
    </source>
</evidence>
<gene>
    <name evidence="2" type="ORF">FUAX_48620</name>
</gene>
<reference evidence="2 3" key="1">
    <citation type="submission" date="2021-12" db="EMBL/GenBank/DDBJ databases">
        <title>Genome sequencing of bacteria with rrn-lacking chromosome and rrn-plasmid.</title>
        <authorList>
            <person name="Anda M."/>
            <person name="Iwasaki W."/>
        </authorList>
    </citation>
    <scope>NUCLEOTIDE SEQUENCE [LARGE SCALE GENOMIC DNA]</scope>
    <source>
        <strain evidence="2 3">DSM 100852</strain>
        <plasmid evidence="2 3">pFA4</plasmid>
    </source>
</reference>
<dbReference type="EMBL" id="AP025318">
    <property type="protein sequence ID" value="BDD12430.1"/>
    <property type="molecule type" value="Genomic_DNA"/>
</dbReference>
<dbReference type="KEGG" id="fax:FUAX_48620"/>
<keyword evidence="3" id="KW-1185">Reference proteome</keyword>
<dbReference type="RefSeq" id="WP_338395567.1">
    <property type="nucleotide sequence ID" value="NZ_AP025318.1"/>
</dbReference>
<feature type="domain" description="FAS1" evidence="1">
    <location>
        <begin position="37"/>
        <end position="163"/>
    </location>
</feature>
<evidence type="ECO:0000313" key="3">
    <source>
        <dbReference type="Proteomes" id="UP001348817"/>
    </source>
</evidence>
<dbReference type="PROSITE" id="PS50213">
    <property type="entry name" value="FAS1"/>
    <property type="match status" value="1"/>
</dbReference>
<protein>
    <recommendedName>
        <fullName evidence="1">FAS1 domain-containing protein</fullName>
    </recommendedName>
</protein>
<dbReference type="Proteomes" id="UP001348817">
    <property type="component" value="Plasmid pFA4"/>
</dbReference>
<accession>A0AAU9DML0</accession>
<dbReference type="Pfam" id="PF02469">
    <property type="entry name" value="Fasciclin"/>
    <property type="match status" value="1"/>
</dbReference>
<geneLocation type="plasmid" evidence="2 3">
    <name>pFA4</name>
</geneLocation>
<dbReference type="PROSITE" id="PS51257">
    <property type="entry name" value="PROKAR_LIPOPROTEIN"/>
    <property type="match status" value="1"/>
</dbReference>
<keyword evidence="2" id="KW-0614">Plasmid</keyword>
<dbReference type="AlphaFoldDB" id="A0AAU9DML0"/>
<organism evidence="2 3">
    <name type="scientific">Fulvitalea axinellae</name>
    <dbReference type="NCBI Taxonomy" id="1182444"/>
    <lineage>
        <taxon>Bacteria</taxon>
        <taxon>Pseudomonadati</taxon>
        <taxon>Bacteroidota</taxon>
        <taxon>Cytophagia</taxon>
        <taxon>Cytophagales</taxon>
        <taxon>Persicobacteraceae</taxon>
        <taxon>Fulvitalea</taxon>
    </lineage>
</organism>
<dbReference type="Gene3D" id="2.30.180.10">
    <property type="entry name" value="FAS1 domain"/>
    <property type="match status" value="1"/>
</dbReference>
<proteinExistence type="predicted"/>
<dbReference type="InterPro" id="IPR000782">
    <property type="entry name" value="FAS1_domain"/>
</dbReference>
<dbReference type="InterPro" id="IPR036378">
    <property type="entry name" value="FAS1_dom_sf"/>
</dbReference>
<name>A0AAU9DML0_9BACT</name>
<sequence length="492" mass="55655">MKKGLLYILAFFAVAVWTSCDSEFEEHFEDKQPFVHDGTTADYILSKPEYSDFVTLLERFELLETLKNSASGTVMAVRNGNIPSFEGFSEDSIRNVIRYHVANTPMYKRNVPTKGFAFMKSLMGKNFRFSYTDEGLRINRSASLAESDIVCSNGVVHVLENMQMPIRNLYEEIGVVGDDYSKYRERVNRFELVFDRENSVEVGADRFGRPIYDSAWVEKSSFLSGVADISHEDSTVSCLMLSDDAIQASFDRIVKRYYESADNVPEAFYVEKDKKGLTKEDKVLEAIMTSTVWYKEDDITTAEKAIDNYMVMTSGYLVEVNEEDAGPYTIQSNGYLYQWKSLGLLASNLMGVDTYTEGEAGEFEIDIEEYELGETHQGQNVAVDIEANEPFTVTYTCDSLMAGTYRLMWSPLSSSTSVLNVSVDGELIADDYRPWGNWGNHFIGYVQLSSYGDHEVSFTTLEPNNSVEGTYGLSFDKITFVPVSEYNVLLNN</sequence>
<dbReference type="SUPFAM" id="SSF82153">
    <property type="entry name" value="FAS1 domain"/>
    <property type="match status" value="1"/>
</dbReference>
<evidence type="ECO:0000313" key="2">
    <source>
        <dbReference type="EMBL" id="BDD12430.1"/>
    </source>
</evidence>